<dbReference type="RefSeq" id="WP_380025754.1">
    <property type="nucleotide sequence ID" value="NZ_JBHSHC010000090.1"/>
</dbReference>
<proteinExistence type="predicted"/>
<dbReference type="CDD" id="cd05154">
    <property type="entry name" value="ACAD10_11_N-like"/>
    <property type="match status" value="1"/>
</dbReference>
<evidence type="ECO:0000259" key="1">
    <source>
        <dbReference type="Pfam" id="PF01636"/>
    </source>
</evidence>
<dbReference type="PANTHER" id="PTHR47829:SF1">
    <property type="entry name" value="HAD FAMILY PHOSPHATASE"/>
    <property type="match status" value="1"/>
</dbReference>
<dbReference type="InterPro" id="IPR052898">
    <property type="entry name" value="ACAD10-like"/>
</dbReference>
<accession>A0ABV9Q002</accession>
<protein>
    <submittedName>
        <fullName evidence="2">Phosphotransferase family protein</fullName>
    </submittedName>
</protein>
<dbReference type="InterPro" id="IPR011009">
    <property type="entry name" value="Kinase-like_dom_sf"/>
</dbReference>
<feature type="domain" description="Aminoglycoside phosphotransferase" evidence="1">
    <location>
        <begin position="35"/>
        <end position="259"/>
    </location>
</feature>
<comment type="caution">
    <text evidence="2">The sequence shown here is derived from an EMBL/GenBank/DDBJ whole genome shotgun (WGS) entry which is preliminary data.</text>
</comment>
<sequence>MNRSNLLQQSMEIKWDLIDLHIRSRISGLPHAPMEVEQFSAGYSNLTYLIKIGDWNAVFRRPPFGQIPPKAHDMEREFKILQKIHPVFPLAPKPYLYCEDPSITDKHFYIMEKKNGIVLDDQLPPGYQENEKYARLVSETVVDTLATLHSIDYKEAGLTDIGKPDGYLERQVDGWIKRYHNAQTDDIAVVKEIEKWLIDHIPNSPAPTIVHNDFKLNNMMISPHDPRQAVAVFDWEMCTIGDPLTDLGSSLAYWTEPGECETGLTSITVNPGFITRREFAHLYAEKSGLDLSNIDYYLTFAFYKIGVILQQIYYRWKKGEAKDDRFSKLAEGVNNLMHQALRAQNKELL</sequence>
<gene>
    <name evidence="2" type="ORF">ACFO8Q_10770</name>
</gene>
<dbReference type="PROSITE" id="PS00108">
    <property type="entry name" value="PROTEIN_KINASE_ST"/>
    <property type="match status" value="1"/>
</dbReference>
<dbReference type="SUPFAM" id="SSF56112">
    <property type="entry name" value="Protein kinase-like (PK-like)"/>
    <property type="match status" value="1"/>
</dbReference>
<dbReference type="InterPro" id="IPR002575">
    <property type="entry name" value="Aminoglycoside_PTrfase"/>
</dbReference>
<dbReference type="PANTHER" id="PTHR47829">
    <property type="entry name" value="HYDROLASE, PUTATIVE (AFU_ORTHOLOGUE AFUA_1G12880)-RELATED"/>
    <property type="match status" value="1"/>
</dbReference>
<dbReference type="Gene3D" id="3.30.200.20">
    <property type="entry name" value="Phosphorylase Kinase, domain 1"/>
    <property type="match status" value="1"/>
</dbReference>
<dbReference type="Proteomes" id="UP001596002">
    <property type="component" value="Unassembled WGS sequence"/>
</dbReference>
<name>A0ABV9Q002_9BACL</name>
<dbReference type="Gene3D" id="3.90.1200.10">
    <property type="match status" value="1"/>
</dbReference>
<organism evidence="2 3">
    <name type="scientific">Effusibacillus consociatus</name>
    <dbReference type="NCBI Taxonomy" id="1117041"/>
    <lineage>
        <taxon>Bacteria</taxon>
        <taxon>Bacillati</taxon>
        <taxon>Bacillota</taxon>
        <taxon>Bacilli</taxon>
        <taxon>Bacillales</taxon>
        <taxon>Alicyclobacillaceae</taxon>
        <taxon>Effusibacillus</taxon>
    </lineage>
</organism>
<dbReference type="EMBL" id="JBHSHC010000090">
    <property type="protein sequence ID" value="MFC4767836.1"/>
    <property type="molecule type" value="Genomic_DNA"/>
</dbReference>
<keyword evidence="3" id="KW-1185">Reference proteome</keyword>
<dbReference type="InterPro" id="IPR041726">
    <property type="entry name" value="ACAD10_11_N"/>
</dbReference>
<dbReference type="InterPro" id="IPR008271">
    <property type="entry name" value="Ser/Thr_kinase_AS"/>
</dbReference>
<reference evidence="3" key="1">
    <citation type="journal article" date="2019" name="Int. J. Syst. Evol. Microbiol.">
        <title>The Global Catalogue of Microorganisms (GCM) 10K type strain sequencing project: providing services to taxonomists for standard genome sequencing and annotation.</title>
        <authorList>
            <consortium name="The Broad Institute Genomics Platform"/>
            <consortium name="The Broad Institute Genome Sequencing Center for Infectious Disease"/>
            <person name="Wu L."/>
            <person name="Ma J."/>
        </authorList>
    </citation>
    <scope>NUCLEOTIDE SEQUENCE [LARGE SCALE GENOMIC DNA]</scope>
    <source>
        <strain evidence="3">WYCCWR 12678</strain>
    </source>
</reference>
<dbReference type="Pfam" id="PF01636">
    <property type="entry name" value="APH"/>
    <property type="match status" value="1"/>
</dbReference>
<evidence type="ECO:0000313" key="2">
    <source>
        <dbReference type="EMBL" id="MFC4767836.1"/>
    </source>
</evidence>
<evidence type="ECO:0000313" key="3">
    <source>
        <dbReference type="Proteomes" id="UP001596002"/>
    </source>
</evidence>